<dbReference type="AlphaFoldDB" id="A0A4D7QHG3"/>
<reference evidence="2 3" key="1">
    <citation type="submission" date="2019-04" db="EMBL/GenBank/DDBJ databases">
        <title>Phreatobacter aquaticus sp. nov.</title>
        <authorList>
            <person name="Choi A."/>
            <person name="Baek K."/>
        </authorList>
    </citation>
    <scope>NUCLEOTIDE SEQUENCE [LARGE SCALE GENOMIC DNA]</scope>
    <source>
        <strain evidence="2 3">NMCR1094</strain>
    </source>
</reference>
<dbReference type="OrthoDB" id="330101at2"/>
<sequence length="136" mass="14297">MTCSGPQIIAAVILLAATSAHGDCLPQGSGEPMKAPPQGSVRAAIATSPANITVGMPFDVGIALCGASSRIERIAIDATMPAHRHGMNYRPTIVAVGDGRYQATGMLFHMPGRWEIVVTVFAGARPERLTLDMDIR</sequence>
<evidence type="ECO:0008006" key="4">
    <source>
        <dbReference type="Google" id="ProtNLM"/>
    </source>
</evidence>
<dbReference type="RefSeq" id="WP_137100549.1">
    <property type="nucleotide sequence ID" value="NZ_CP039865.1"/>
</dbReference>
<dbReference type="KEGG" id="paqt:E8L99_16380"/>
<keyword evidence="3" id="KW-1185">Reference proteome</keyword>
<accession>A0A4D7QHG3</accession>
<evidence type="ECO:0000256" key="1">
    <source>
        <dbReference type="SAM" id="SignalP"/>
    </source>
</evidence>
<organism evidence="2 3">
    <name type="scientific">Phreatobacter aquaticus</name>
    <dbReference type="NCBI Taxonomy" id="2570229"/>
    <lineage>
        <taxon>Bacteria</taxon>
        <taxon>Pseudomonadati</taxon>
        <taxon>Pseudomonadota</taxon>
        <taxon>Alphaproteobacteria</taxon>
        <taxon>Hyphomicrobiales</taxon>
        <taxon>Phreatobacteraceae</taxon>
        <taxon>Phreatobacter</taxon>
    </lineage>
</organism>
<gene>
    <name evidence="2" type="ORF">E8L99_16380</name>
</gene>
<evidence type="ECO:0000313" key="3">
    <source>
        <dbReference type="Proteomes" id="UP000298588"/>
    </source>
</evidence>
<evidence type="ECO:0000313" key="2">
    <source>
        <dbReference type="EMBL" id="QCK87220.1"/>
    </source>
</evidence>
<name>A0A4D7QHG3_9HYPH</name>
<feature type="signal peptide" evidence="1">
    <location>
        <begin position="1"/>
        <end position="22"/>
    </location>
</feature>
<dbReference type="Proteomes" id="UP000298588">
    <property type="component" value="Chromosome"/>
</dbReference>
<proteinExistence type="predicted"/>
<dbReference type="EMBL" id="CP039865">
    <property type="protein sequence ID" value="QCK87220.1"/>
    <property type="molecule type" value="Genomic_DNA"/>
</dbReference>
<keyword evidence="1" id="KW-0732">Signal</keyword>
<protein>
    <recommendedName>
        <fullName evidence="4">YtkA-like domain-containing protein</fullName>
    </recommendedName>
</protein>
<feature type="chain" id="PRO_5020846477" description="YtkA-like domain-containing protein" evidence="1">
    <location>
        <begin position="23"/>
        <end position="136"/>
    </location>
</feature>